<dbReference type="GeneID" id="54326577"/>
<evidence type="ECO:0000313" key="1">
    <source>
        <dbReference type="EMBL" id="KAA8647992.1"/>
    </source>
</evidence>
<accession>A0A5M9MLW6</accession>
<protein>
    <submittedName>
        <fullName evidence="1">Uncharacterized protein</fullName>
    </submittedName>
</protein>
<organism evidence="1 2">
    <name type="scientific">Aspergillus tanneri</name>
    <dbReference type="NCBI Taxonomy" id="1220188"/>
    <lineage>
        <taxon>Eukaryota</taxon>
        <taxon>Fungi</taxon>
        <taxon>Dikarya</taxon>
        <taxon>Ascomycota</taxon>
        <taxon>Pezizomycotina</taxon>
        <taxon>Eurotiomycetes</taxon>
        <taxon>Eurotiomycetidae</taxon>
        <taxon>Eurotiales</taxon>
        <taxon>Aspergillaceae</taxon>
        <taxon>Aspergillus</taxon>
        <taxon>Aspergillus subgen. Circumdati</taxon>
    </lineage>
</organism>
<proteinExistence type="predicted"/>
<gene>
    <name evidence="1" type="ORF">ATNIH1004_003875</name>
</gene>
<dbReference type="RefSeq" id="XP_033427353.1">
    <property type="nucleotide sequence ID" value="XM_033568547.1"/>
</dbReference>
<reference evidence="1 2" key="1">
    <citation type="submission" date="2019-08" db="EMBL/GenBank/DDBJ databases">
        <title>The genome sequence of a newly discovered highly antifungal drug resistant Aspergillus species, Aspergillus tanneri NIH 1004.</title>
        <authorList>
            <person name="Mounaud S."/>
            <person name="Singh I."/>
            <person name="Joardar V."/>
            <person name="Pakala S."/>
            <person name="Pakala S."/>
            <person name="Venepally P."/>
            <person name="Chung J.K."/>
            <person name="Losada L."/>
            <person name="Nierman W.C."/>
        </authorList>
    </citation>
    <scope>NUCLEOTIDE SEQUENCE [LARGE SCALE GENOMIC DNA]</scope>
    <source>
        <strain evidence="1 2">NIH1004</strain>
    </source>
</reference>
<dbReference type="AlphaFoldDB" id="A0A5M9MLW6"/>
<dbReference type="VEuPathDB" id="FungiDB:EYZ11_004214"/>
<sequence length="105" mass="12091">MSPYYQILNAGGRTYEESDMIFWSWVINWPSPIIIAEGVVAFTLEEDKTLDHERPLDEVSVETHTMVIIEIDTSKIPLWRNFGTRASQILSECGGFILPFWKPNT</sequence>
<comment type="caution">
    <text evidence="1">The sequence shown here is derived from an EMBL/GenBank/DDBJ whole genome shotgun (WGS) entry which is preliminary data.</text>
</comment>
<name>A0A5M9MLW6_9EURO</name>
<dbReference type="Proteomes" id="UP000324241">
    <property type="component" value="Unassembled WGS sequence"/>
</dbReference>
<evidence type="ECO:0000313" key="2">
    <source>
        <dbReference type="Proteomes" id="UP000324241"/>
    </source>
</evidence>
<dbReference type="EMBL" id="QUQM01000003">
    <property type="protein sequence ID" value="KAA8647992.1"/>
    <property type="molecule type" value="Genomic_DNA"/>
</dbReference>